<evidence type="ECO:0000256" key="2">
    <source>
        <dbReference type="ARBA" id="ARBA00023125"/>
    </source>
</evidence>
<evidence type="ECO:0000256" key="1">
    <source>
        <dbReference type="ARBA" id="ARBA00023015"/>
    </source>
</evidence>
<keyword evidence="2" id="KW-0238">DNA-binding</keyword>
<dbReference type="Proteomes" id="UP001331561">
    <property type="component" value="Unassembled WGS sequence"/>
</dbReference>
<evidence type="ECO:0000256" key="3">
    <source>
        <dbReference type="ARBA" id="ARBA00023163"/>
    </source>
</evidence>
<dbReference type="SUPFAM" id="SSF48008">
    <property type="entry name" value="GntR ligand-binding domain-like"/>
    <property type="match status" value="1"/>
</dbReference>
<dbReference type="PROSITE" id="PS50949">
    <property type="entry name" value="HTH_GNTR"/>
    <property type="match status" value="1"/>
</dbReference>
<name>A0ABU6K209_9RHOO</name>
<evidence type="ECO:0000259" key="4">
    <source>
        <dbReference type="PROSITE" id="PS50949"/>
    </source>
</evidence>
<dbReference type="Gene3D" id="1.10.10.10">
    <property type="entry name" value="Winged helix-like DNA-binding domain superfamily/Winged helix DNA-binding domain"/>
    <property type="match status" value="1"/>
</dbReference>
<evidence type="ECO:0000313" key="5">
    <source>
        <dbReference type="EMBL" id="MEC5385690.1"/>
    </source>
</evidence>
<dbReference type="InterPro" id="IPR011711">
    <property type="entry name" value="GntR_C"/>
</dbReference>
<dbReference type="Pfam" id="PF07729">
    <property type="entry name" value="FCD"/>
    <property type="match status" value="1"/>
</dbReference>
<dbReference type="SMART" id="SM00895">
    <property type="entry name" value="FCD"/>
    <property type="match status" value="1"/>
</dbReference>
<reference evidence="5 6" key="1">
    <citation type="submission" date="2024-01" db="EMBL/GenBank/DDBJ databases">
        <title>Uliginosibacterium soil sp. nov.</title>
        <authorList>
            <person name="Lv Y."/>
        </authorList>
    </citation>
    <scope>NUCLEOTIDE SEQUENCE [LARGE SCALE GENOMIC DNA]</scope>
    <source>
        <strain evidence="5 6">H3</strain>
    </source>
</reference>
<keyword evidence="3" id="KW-0804">Transcription</keyword>
<dbReference type="EMBL" id="JAYXHS010000001">
    <property type="protein sequence ID" value="MEC5385690.1"/>
    <property type="molecule type" value="Genomic_DNA"/>
</dbReference>
<proteinExistence type="predicted"/>
<sequence>MPRSSTSNGESSSFSQDEIYAQIVEALVDQRMLPGTRLNELALCEVFKLSRREMEKVLLKLSFVGLVKLIPNRGAFVASSDASEARAILSARKIVEAGIVEAVALRATGADFKRLEQNIAREDECRHAGRMREAIKHSGEFHILLAEITGNFILCDLMKQLVARTSLVVSLYENPNGLSCWHGDHATLLRHLRAHKARPAMTLMQRHLDDLEESLVFAPQQDQSPDLRAIFGGVGKGRNG</sequence>
<evidence type="ECO:0000313" key="6">
    <source>
        <dbReference type="Proteomes" id="UP001331561"/>
    </source>
</evidence>
<dbReference type="RefSeq" id="WP_327598638.1">
    <property type="nucleotide sequence ID" value="NZ_JAYXHS010000001.1"/>
</dbReference>
<keyword evidence="1" id="KW-0805">Transcription regulation</keyword>
<comment type="caution">
    <text evidence="5">The sequence shown here is derived from an EMBL/GenBank/DDBJ whole genome shotgun (WGS) entry which is preliminary data.</text>
</comment>
<feature type="domain" description="HTH gntR-type" evidence="4">
    <location>
        <begin position="13"/>
        <end position="80"/>
    </location>
</feature>
<dbReference type="InterPro" id="IPR008920">
    <property type="entry name" value="TF_FadR/GntR_C"/>
</dbReference>
<organism evidence="5 6">
    <name type="scientific">Uliginosibacterium silvisoli</name>
    <dbReference type="NCBI Taxonomy" id="3114758"/>
    <lineage>
        <taxon>Bacteria</taxon>
        <taxon>Pseudomonadati</taxon>
        <taxon>Pseudomonadota</taxon>
        <taxon>Betaproteobacteria</taxon>
        <taxon>Rhodocyclales</taxon>
        <taxon>Zoogloeaceae</taxon>
        <taxon>Uliginosibacterium</taxon>
    </lineage>
</organism>
<dbReference type="InterPro" id="IPR000524">
    <property type="entry name" value="Tscrpt_reg_HTH_GntR"/>
</dbReference>
<dbReference type="SUPFAM" id="SSF46785">
    <property type="entry name" value="Winged helix' DNA-binding domain"/>
    <property type="match status" value="1"/>
</dbReference>
<dbReference type="Gene3D" id="1.20.120.530">
    <property type="entry name" value="GntR ligand-binding domain-like"/>
    <property type="match status" value="1"/>
</dbReference>
<dbReference type="InterPro" id="IPR036390">
    <property type="entry name" value="WH_DNA-bd_sf"/>
</dbReference>
<dbReference type="InterPro" id="IPR036388">
    <property type="entry name" value="WH-like_DNA-bd_sf"/>
</dbReference>
<dbReference type="PANTHER" id="PTHR43537">
    <property type="entry name" value="TRANSCRIPTIONAL REGULATOR, GNTR FAMILY"/>
    <property type="match status" value="1"/>
</dbReference>
<keyword evidence="6" id="KW-1185">Reference proteome</keyword>
<dbReference type="Pfam" id="PF00392">
    <property type="entry name" value="GntR"/>
    <property type="match status" value="1"/>
</dbReference>
<accession>A0ABU6K209</accession>
<gene>
    <name evidence="5" type="ORF">VVD49_08145</name>
</gene>
<dbReference type="PANTHER" id="PTHR43537:SF53">
    <property type="entry name" value="HTH-TYPE TRANSCRIPTIONAL REPRESSOR NANR"/>
    <property type="match status" value="1"/>
</dbReference>
<protein>
    <submittedName>
        <fullName evidence="5">GntR family transcriptional regulator</fullName>
    </submittedName>
</protein>